<comment type="caution">
    <text evidence="2">The sequence shown here is derived from an EMBL/GenBank/DDBJ whole genome shotgun (WGS) entry which is preliminary data.</text>
</comment>
<evidence type="ECO:0000256" key="1">
    <source>
        <dbReference type="SAM" id="SignalP"/>
    </source>
</evidence>
<protein>
    <recommendedName>
        <fullName evidence="4">DUF3551 domain-containing protein</fullName>
    </recommendedName>
</protein>
<organism evidence="2 3">
    <name type="scientific">Paenochrobactrum glaciei</name>
    <dbReference type="NCBI Taxonomy" id="486407"/>
    <lineage>
        <taxon>Bacteria</taxon>
        <taxon>Pseudomonadati</taxon>
        <taxon>Pseudomonadota</taxon>
        <taxon>Alphaproteobacteria</taxon>
        <taxon>Hyphomicrobiales</taxon>
        <taxon>Brucellaceae</taxon>
        <taxon>Paenochrobactrum</taxon>
    </lineage>
</organism>
<dbReference type="EMBL" id="BAAADE010000003">
    <property type="protein sequence ID" value="GAA0605359.1"/>
    <property type="molecule type" value="Genomic_DNA"/>
</dbReference>
<accession>A0ABN1G789</accession>
<feature type="signal peptide" evidence="1">
    <location>
        <begin position="1"/>
        <end position="23"/>
    </location>
</feature>
<feature type="chain" id="PRO_5046691736" description="DUF3551 domain-containing protein" evidence="1">
    <location>
        <begin position="24"/>
        <end position="126"/>
    </location>
</feature>
<gene>
    <name evidence="2" type="ORF">GCM10008943_21190</name>
</gene>
<reference evidence="2 3" key="1">
    <citation type="journal article" date="2019" name="Int. J. Syst. Evol. Microbiol.">
        <title>The Global Catalogue of Microorganisms (GCM) 10K type strain sequencing project: providing services to taxonomists for standard genome sequencing and annotation.</title>
        <authorList>
            <consortium name="The Broad Institute Genomics Platform"/>
            <consortium name="The Broad Institute Genome Sequencing Center for Infectious Disease"/>
            <person name="Wu L."/>
            <person name="Ma J."/>
        </authorList>
    </citation>
    <scope>NUCLEOTIDE SEQUENCE [LARGE SCALE GENOMIC DNA]</scope>
    <source>
        <strain evidence="2 3">JCM 15115</strain>
    </source>
</reference>
<evidence type="ECO:0000313" key="3">
    <source>
        <dbReference type="Proteomes" id="UP001424441"/>
    </source>
</evidence>
<name>A0ABN1G789_9HYPH</name>
<dbReference type="RefSeq" id="WP_374844566.1">
    <property type="nucleotide sequence ID" value="NZ_JBHEEI010000002.1"/>
</dbReference>
<keyword evidence="3" id="KW-1185">Reference proteome</keyword>
<keyword evidence="1" id="KW-0732">Signal</keyword>
<evidence type="ECO:0008006" key="4">
    <source>
        <dbReference type="Google" id="ProtNLM"/>
    </source>
</evidence>
<evidence type="ECO:0000313" key="2">
    <source>
        <dbReference type="EMBL" id="GAA0605359.1"/>
    </source>
</evidence>
<sequence length="126" mass="14154">MVKAYFFTMFRFLLILFSVFSLSAMSVMTQAHESRMVTMSESDHSAQMAKMEHMSSSMAYCGADNICMNDSSICDLICFGTGGFLVNLYAELPVFHAEKQYSPRLEAALDASQPPLHERPPISFFL</sequence>
<dbReference type="Proteomes" id="UP001424441">
    <property type="component" value="Unassembled WGS sequence"/>
</dbReference>
<proteinExistence type="predicted"/>